<dbReference type="GO" id="GO:0047617">
    <property type="term" value="F:fatty acyl-CoA hydrolase activity"/>
    <property type="evidence" value="ECO:0007669"/>
    <property type="project" value="InterPro"/>
</dbReference>
<protein>
    <recommendedName>
        <fullName evidence="3">Thioesterase domain-containing protein</fullName>
    </recommendedName>
</protein>
<dbReference type="PANTHER" id="PTHR21660:SF1">
    <property type="entry name" value="ACYL-COENZYME A THIOESTERASE 13"/>
    <property type="match status" value="1"/>
</dbReference>
<dbReference type="SUPFAM" id="SSF54637">
    <property type="entry name" value="Thioesterase/thiol ester dehydrase-isomerase"/>
    <property type="match status" value="1"/>
</dbReference>
<dbReference type="InterPro" id="IPR003736">
    <property type="entry name" value="PAAI_dom"/>
</dbReference>
<dbReference type="InterPro" id="IPR029069">
    <property type="entry name" value="HotDog_dom_sf"/>
</dbReference>
<keyword evidence="5" id="KW-1185">Reference proteome</keyword>
<dbReference type="NCBIfam" id="TIGR00369">
    <property type="entry name" value="unchar_dom_1"/>
    <property type="match status" value="1"/>
</dbReference>
<accession>A0A8H7BTZ0</accession>
<dbReference type="PANTHER" id="PTHR21660">
    <property type="entry name" value="THIOESTERASE SUPERFAMILY MEMBER-RELATED"/>
    <property type="match status" value="1"/>
</dbReference>
<evidence type="ECO:0000313" key="4">
    <source>
        <dbReference type="EMBL" id="KAF7726906.1"/>
    </source>
</evidence>
<organism evidence="4 5">
    <name type="scientific">Apophysomyces ossiformis</name>
    <dbReference type="NCBI Taxonomy" id="679940"/>
    <lineage>
        <taxon>Eukaryota</taxon>
        <taxon>Fungi</taxon>
        <taxon>Fungi incertae sedis</taxon>
        <taxon>Mucoromycota</taxon>
        <taxon>Mucoromycotina</taxon>
        <taxon>Mucoromycetes</taxon>
        <taxon>Mucorales</taxon>
        <taxon>Mucorineae</taxon>
        <taxon>Mucoraceae</taxon>
        <taxon>Apophysomyces</taxon>
    </lineage>
</organism>
<dbReference type="Pfam" id="PF03061">
    <property type="entry name" value="4HBT"/>
    <property type="match status" value="1"/>
</dbReference>
<dbReference type="Gene3D" id="3.10.129.10">
    <property type="entry name" value="Hotdog Thioesterase"/>
    <property type="match status" value="1"/>
</dbReference>
<dbReference type="AlphaFoldDB" id="A0A8H7BTZ0"/>
<comment type="caution">
    <text evidence="4">The sequence shown here is derived from an EMBL/GenBank/DDBJ whole genome shotgun (WGS) entry which is preliminary data.</text>
</comment>
<dbReference type="InterPro" id="IPR006683">
    <property type="entry name" value="Thioestr_dom"/>
</dbReference>
<reference evidence="4" key="1">
    <citation type="submission" date="2020-01" db="EMBL/GenBank/DDBJ databases">
        <title>Genome Sequencing of Three Apophysomyces-Like Fungal Strains Confirms a Novel Fungal Genus in the Mucoromycota with divergent Burkholderia-like Endosymbiotic Bacteria.</title>
        <authorList>
            <person name="Stajich J.E."/>
            <person name="Macias A.M."/>
            <person name="Carter-House D."/>
            <person name="Lovett B."/>
            <person name="Kasson L.R."/>
            <person name="Berry K."/>
            <person name="Grigoriev I."/>
            <person name="Chang Y."/>
            <person name="Spatafora J."/>
            <person name="Kasson M.T."/>
        </authorList>
    </citation>
    <scope>NUCLEOTIDE SEQUENCE</scope>
    <source>
        <strain evidence="4">NRRL A-21654</strain>
    </source>
</reference>
<evidence type="ECO:0000256" key="2">
    <source>
        <dbReference type="ARBA" id="ARBA00022801"/>
    </source>
</evidence>
<sequence length="157" mass="17756">MKILPEVAEKFPRLAEQLIICTRRDENTRYWEDSVYSHLTVVEAAPDKVVWQFVVDESHCNQIGSWHGGCVATIIDICSSFALMVHEGKTQWKYLGVSTDLSVSYLRGVPSGTKARIECDVHRVGKSLANLFVKIYDEEGNLCYTGTHSKYCLDPKL</sequence>
<dbReference type="EMBL" id="JABAYA010000069">
    <property type="protein sequence ID" value="KAF7726906.1"/>
    <property type="molecule type" value="Genomic_DNA"/>
</dbReference>
<evidence type="ECO:0000259" key="3">
    <source>
        <dbReference type="Pfam" id="PF03061"/>
    </source>
</evidence>
<keyword evidence="2" id="KW-0378">Hydrolase</keyword>
<evidence type="ECO:0000256" key="1">
    <source>
        <dbReference type="ARBA" id="ARBA00008324"/>
    </source>
</evidence>
<name>A0A8H7BTZ0_9FUNG</name>
<proteinExistence type="inferred from homology"/>
<dbReference type="InterPro" id="IPR039298">
    <property type="entry name" value="ACOT13"/>
</dbReference>
<evidence type="ECO:0000313" key="5">
    <source>
        <dbReference type="Proteomes" id="UP000605846"/>
    </source>
</evidence>
<comment type="similarity">
    <text evidence="1">Belongs to the thioesterase PaaI family.</text>
</comment>
<gene>
    <name evidence="4" type="ORF">EC973_008201</name>
</gene>
<dbReference type="CDD" id="cd03443">
    <property type="entry name" value="PaaI_thioesterase"/>
    <property type="match status" value="1"/>
</dbReference>
<dbReference type="OrthoDB" id="46529at2759"/>
<feature type="domain" description="Thioesterase" evidence="3">
    <location>
        <begin position="64"/>
        <end position="143"/>
    </location>
</feature>
<dbReference type="Proteomes" id="UP000605846">
    <property type="component" value="Unassembled WGS sequence"/>
</dbReference>